<protein>
    <submittedName>
        <fullName evidence="2">Uncharacterized protein</fullName>
    </submittedName>
</protein>
<gene>
    <name evidence="2" type="ORF">MNBD_ALPHA03-75</name>
</gene>
<accession>A0A3B1BAF2</accession>
<keyword evidence="1" id="KW-0472">Membrane</keyword>
<keyword evidence="1" id="KW-1133">Transmembrane helix</keyword>
<proteinExistence type="predicted"/>
<reference evidence="2" key="1">
    <citation type="submission" date="2018-06" db="EMBL/GenBank/DDBJ databases">
        <authorList>
            <person name="Zhirakovskaya E."/>
        </authorList>
    </citation>
    <scope>NUCLEOTIDE SEQUENCE</scope>
</reference>
<evidence type="ECO:0000313" key="2">
    <source>
        <dbReference type="EMBL" id="VAX08953.1"/>
    </source>
</evidence>
<sequence length="69" mass="7906">MTNKSEKPSRLKNKLNDSILPQREKKVRLIFIALGIMILGYIYTESLWAQQAAQQRISISQAVDFPSDI</sequence>
<dbReference type="EMBL" id="UOFW01000252">
    <property type="protein sequence ID" value="VAX08953.1"/>
    <property type="molecule type" value="Genomic_DNA"/>
</dbReference>
<feature type="transmembrane region" description="Helical" evidence="1">
    <location>
        <begin position="27"/>
        <end position="44"/>
    </location>
</feature>
<organism evidence="2">
    <name type="scientific">hydrothermal vent metagenome</name>
    <dbReference type="NCBI Taxonomy" id="652676"/>
    <lineage>
        <taxon>unclassified sequences</taxon>
        <taxon>metagenomes</taxon>
        <taxon>ecological metagenomes</taxon>
    </lineage>
</organism>
<name>A0A3B1BAF2_9ZZZZ</name>
<dbReference type="AlphaFoldDB" id="A0A3B1BAF2"/>
<evidence type="ECO:0000256" key="1">
    <source>
        <dbReference type="SAM" id="Phobius"/>
    </source>
</evidence>
<keyword evidence="1" id="KW-0812">Transmembrane</keyword>